<name>A0AA37I9C7_XYLRU</name>
<gene>
    <name evidence="1" type="ORF">PRMUPPPA20_25350</name>
</gene>
<accession>A0AA37I9C7</accession>
<dbReference type="Proteomes" id="UP000887097">
    <property type="component" value="Unassembled WGS sequence"/>
</dbReference>
<dbReference type="EMBL" id="BPTT01000001">
    <property type="protein sequence ID" value="GJG34426.1"/>
    <property type="molecule type" value="Genomic_DNA"/>
</dbReference>
<protein>
    <submittedName>
        <fullName evidence="1">Uncharacterized protein</fullName>
    </submittedName>
</protein>
<evidence type="ECO:0000313" key="2">
    <source>
        <dbReference type="Proteomes" id="UP000887097"/>
    </source>
</evidence>
<evidence type="ECO:0000313" key="1">
    <source>
        <dbReference type="EMBL" id="GJG34426.1"/>
    </source>
</evidence>
<reference evidence="1" key="1">
    <citation type="submission" date="2021-08" db="EMBL/GenBank/DDBJ databases">
        <title>Prevotella lacticifex sp. nov., isolated from rumen of cow.</title>
        <authorList>
            <person name="Shinkai T."/>
            <person name="Ikeyama N."/>
            <person name="Kumagai M."/>
            <person name="Ohmori H."/>
            <person name="Sakamoto M."/>
            <person name="Ohkuma M."/>
            <person name="Mitsumori M."/>
        </authorList>
    </citation>
    <scope>NUCLEOTIDE SEQUENCE</scope>
    <source>
        <strain evidence="1">JCM 8259</strain>
    </source>
</reference>
<dbReference type="AlphaFoldDB" id="A0AA37I9C7"/>
<proteinExistence type="predicted"/>
<organism evidence="1 2">
    <name type="scientific">Xylanibacter ruminicola</name>
    <name type="common">Prevotella ruminicola</name>
    <dbReference type="NCBI Taxonomy" id="839"/>
    <lineage>
        <taxon>Bacteria</taxon>
        <taxon>Pseudomonadati</taxon>
        <taxon>Bacteroidota</taxon>
        <taxon>Bacteroidia</taxon>
        <taxon>Bacteroidales</taxon>
        <taxon>Prevotellaceae</taxon>
        <taxon>Xylanibacter</taxon>
    </lineage>
</organism>
<sequence>MYDTVDNTNHIQARVTTTPAEIEINNDAITVLFLHIAKKIRIEAITPKTL</sequence>
<comment type="caution">
    <text evidence="1">The sequence shown here is derived from an EMBL/GenBank/DDBJ whole genome shotgun (WGS) entry which is preliminary data.</text>
</comment>